<evidence type="ECO:0000256" key="5">
    <source>
        <dbReference type="ARBA" id="ARBA00022737"/>
    </source>
</evidence>
<dbReference type="PANTHER" id="PTHR45672:SF11">
    <property type="entry name" value="PROTEIN DISULFIDE-ISOMERASE C17H9.14C"/>
    <property type="match status" value="1"/>
</dbReference>
<keyword evidence="8" id="KW-0676">Redox-active center</keyword>
<dbReference type="SUPFAM" id="SSF52833">
    <property type="entry name" value="Thioredoxin-like"/>
    <property type="match status" value="2"/>
</dbReference>
<dbReference type="FunFam" id="3.40.30.10:FF:000032">
    <property type="entry name" value="Protein disulfide-isomerase A6 homolog"/>
    <property type="match status" value="1"/>
</dbReference>
<evidence type="ECO:0000256" key="2">
    <source>
        <dbReference type="ARBA" id="ARBA00006347"/>
    </source>
</evidence>
<dbReference type="InterPro" id="IPR051063">
    <property type="entry name" value="PDI"/>
</dbReference>
<evidence type="ECO:0000256" key="7">
    <source>
        <dbReference type="ARBA" id="ARBA00023235"/>
    </source>
</evidence>
<feature type="signal peptide" evidence="10">
    <location>
        <begin position="1"/>
        <end position="18"/>
    </location>
</feature>
<evidence type="ECO:0000256" key="9">
    <source>
        <dbReference type="RuleBase" id="RU004208"/>
    </source>
</evidence>
<keyword evidence="13" id="KW-1185">Reference proteome</keyword>
<evidence type="ECO:0000313" key="13">
    <source>
        <dbReference type="Proteomes" id="UP000803844"/>
    </source>
</evidence>
<accession>A0A9P4YCY9</accession>
<name>A0A9P4YCY9_CRYP1</name>
<evidence type="ECO:0000259" key="11">
    <source>
        <dbReference type="PROSITE" id="PS51352"/>
    </source>
</evidence>
<dbReference type="NCBIfam" id="TIGR01126">
    <property type="entry name" value="pdi_dom"/>
    <property type="match status" value="2"/>
</dbReference>
<dbReference type="GO" id="GO:0006457">
    <property type="term" value="P:protein folding"/>
    <property type="evidence" value="ECO:0007669"/>
    <property type="project" value="TreeGrafter"/>
</dbReference>
<dbReference type="Proteomes" id="UP000803844">
    <property type="component" value="Unassembled WGS sequence"/>
</dbReference>
<protein>
    <recommendedName>
        <fullName evidence="3">protein disulfide-isomerase</fullName>
        <ecNumber evidence="3">5.3.4.1</ecNumber>
    </recommendedName>
</protein>
<dbReference type="PANTHER" id="PTHR45672">
    <property type="entry name" value="PROTEIN DISULFIDE-ISOMERASE C17H9.14C-RELATED"/>
    <property type="match status" value="1"/>
</dbReference>
<comment type="caution">
    <text evidence="12">The sequence shown here is derived from an EMBL/GenBank/DDBJ whole genome shotgun (WGS) entry which is preliminary data.</text>
</comment>
<dbReference type="OrthoDB" id="10264505at2759"/>
<keyword evidence="6" id="KW-1015">Disulfide bond</keyword>
<comment type="catalytic activity">
    <reaction evidence="1">
        <text>Catalyzes the rearrangement of -S-S- bonds in proteins.</text>
        <dbReference type="EC" id="5.3.4.1"/>
    </reaction>
</comment>
<reference evidence="12" key="1">
    <citation type="journal article" date="2020" name="Phytopathology">
        <title>Genome sequence of the chestnut blight fungus Cryphonectria parasitica EP155: A fundamental resource for an archetypical invasive plant pathogen.</title>
        <authorList>
            <person name="Crouch J.A."/>
            <person name="Dawe A."/>
            <person name="Aerts A."/>
            <person name="Barry K."/>
            <person name="Churchill A.C.L."/>
            <person name="Grimwood J."/>
            <person name="Hillman B."/>
            <person name="Milgroom M.G."/>
            <person name="Pangilinan J."/>
            <person name="Smith M."/>
            <person name="Salamov A."/>
            <person name="Schmutz J."/>
            <person name="Yadav J."/>
            <person name="Grigoriev I.V."/>
            <person name="Nuss D."/>
        </authorList>
    </citation>
    <scope>NUCLEOTIDE SEQUENCE</scope>
    <source>
        <strain evidence="12">EP155</strain>
    </source>
</reference>
<dbReference type="CDD" id="cd02998">
    <property type="entry name" value="PDI_a_ERp38"/>
    <property type="match status" value="2"/>
</dbReference>
<dbReference type="RefSeq" id="XP_040781759.1">
    <property type="nucleotide sequence ID" value="XM_040919401.1"/>
</dbReference>
<feature type="domain" description="Thioredoxin" evidence="11">
    <location>
        <begin position="131"/>
        <end position="251"/>
    </location>
</feature>
<dbReference type="CDD" id="cd00238">
    <property type="entry name" value="ERp29c"/>
    <property type="match status" value="1"/>
</dbReference>
<organism evidence="12 13">
    <name type="scientific">Cryphonectria parasitica (strain ATCC 38755 / EP155)</name>
    <dbReference type="NCBI Taxonomy" id="660469"/>
    <lineage>
        <taxon>Eukaryota</taxon>
        <taxon>Fungi</taxon>
        <taxon>Dikarya</taxon>
        <taxon>Ascomycota</taxon>
        <taxon>Pezizomycotina</taxon>
        <taxon>Sordariomycetes</taxon>
        <taxon>Sordariomycetidae</taxon>
        <taxon>Diaporthales</taxon>
        <taxon>Cryphonectriaceae</taxon>
        <taxon>Cryphonectria-Endothia species complex</taxon>
        <taxon>Cryphonectria</taxon>
    </lineage>
</organism>
<dbReference type="Pfam" id="PF07749">
    <property type="entry name" value="ERp29"/>
    <property type="match status" value="1"/>
</dbReference>
<evidence type="ECO:0000256" key="4">
    <source>
        <dbReference type="ARBA" id="ARBA00022729"/>
    </source>
</evidence>
<dbReference type="EMBL" id="MU032344">
    <property type="protein sequence ID" value="KAF3770798.1"/>
    <property type="molecule type" value="Genomic_DNA"/>
</dbReference>
<evidence type="ECO:0000256" key="1">
    <source>
        <dbReference type="ARBA" id="ARBA00001182"/>
    </source>
</evidence>
<comment type="similarity">
    <text evidence="2 9">Belongs to the protein disulfide isomerase family.</text>
</comment>
<feature type="domain" description="Thioredoxin" evidence="11">
    <location>
        <begin position="8"/>
        <end position="130"/>
    </location>
</feature>
<evidence type="ECO:0000256" key="8">
    <source>
        <dbReference type="ARBA" id="ARBA00023284"/>
    </source>
</evidence>
<dbReference type="GO" id="GO:0005783">
    <property type="term" value="C:endoplasmic reticulum"/>
    <property type="evidence" value="ECO:0007669"/>
    <property type="project" value="InterPro"/>
</dbReference>
<proteinExistence type="inferred from homology"/>
<dbReference type="EC" id="5.3.4.1" evidence="3"/>
<dbReference type="InterPro" id="IPR017937">
    <property type="entry name" value="Thioredoxin_CS"/>
</dbReference>
<keyword evidence="7" id="KW-0413">Isomerase</keyword>
<keyword evidence="4 10" id="KW-0732">Signal</keyword>
<dbReference type="InterPro" id="IPR005788">
    <property type="entry name" value="PDI_thioredoxin-like_dom"/>
</dbReference>
<dbReference type="InterPro" id="IPR011679">
    <property type="entry name" value="ERp29_C"/>
</dbReference>
<dbReference type="Pfam" id="PF00085">
    <property type="entry name" value="Thioredoxin"/>
    <property type="match status" value="2"/>
</dbReference>
<evidence type="ECO:0000256" key="3">
    <source>
        <dbReference type="ARBA" id="ARBA00012723"/>
    </source>
</evidence>
<dbReference type="PROSITE" id="PS51352">
    <property type="entry name" value="THIOREDOXIN_2"/>
    <property type="match status" value="2"/>
</dbReference>
<dbReference type="InterPro" id="IPR013766">
    <property type="entry name" value="Thioredoxin_domain"/>
</dbReference>
<dbReference type="GO" id="GO:0003756">
    <property type="term" value="F:protein disulfide isomerase activity"/>
    <property type="evidence" value="ECO:0007669"/>
    <property type="project" value="UniProtKB-EC"/>
</dbReference>
<evidence type="ECO:0000256" key="6">
    <source>
        <dbReference type="ARBA" id="ARBA00023157"/>
    </source>
</evidence>
<dbReference type="InterPro" id="IPR036249">
    <property type="entry name" value="Thioredoxin-like_sf"/>
</dbReference>
<dbReference type="PRINTS" id="PR00421">
    <property type="entry name" value="THIOREDOXIN"/>
</dbReference>
<keyword evidence="5" id="KW-0677">Repeat</keyword>
<dbReference type="GeneID" id="63836530"/>
<dbReference type="SUPFAM" id="SSF47933">
    <property type="entry name" value="ERP29 C domain-like"/>
    <property type="match status" value="1"/>
</dbReference>
<evidence type="ECO:0000256" key="10">
    <source>
        <dbReference type="SAM" id="SignalP"/>
    </source>
</evidence>
<dbReference type="Gene3D" id="3.40.30.10">
    <property type="entry name" value="Glutaredoxin"/>
    <property type="match status" value="2"/>
</dbReference>
<dbReference type="Gene3D" id="1.20.1150.12">
    <property type="entry name" value="Endoplasmic reticulum resident protein 29, C-terminal domain"/>
    <property type="match status" value="1"/>
</dbReference>
<evidence type="ECO:0000313" key="12">
    <source>
        <dbReference type="EMBL" id="KAF3770798.1"/>
    </source>
</evidence>
<feature type="chain" id="PRO_5040169567" description="protein disulfide-isomerase" evidence="10">
    <location>
        <begin position="19"/>
        <end position="369"/>
    </location>
</feature>
<dbReference type="AlphaFoldDB" id="A0A9P4YCY9"/>
<dbReference type="PROSITE" id="PS00194">
    <property type="entry name" value="THIOREDOXIN_1"/>
    <property type="match status" value="2"/>
</dbReference>
<gene>
    <name evidence="12" type="ORF">M406DRAFT_320512</name>
</gene>
<sequence length="369" mass="39862">MVLLKSLVLTGLTAVVAAKSAVMDLIPSNFDKNVLDSGVPTLVEFYAPWCGHCKNLAPVYEELASTLEFAKSKVQIAKVDADAEKDLGRKYGVQGFPTLKFFDGKSKDPVDYSGGRDLESLQNFIADKTGVKPKKKVEKPSTVTWLTDANFAKEIGGDKHVFVAFTAPWCGHCKNLAPTWEQLANDFENESEVLIAKVDADSDGSKATAQAQGVTSYPTIKFFPAGSKEAEPYNGGRSEKDFVAFLNEKAGTHRAVGGGLDATAGLIDALNVVVDKFSAGQAVLADAAAEVSKEAAVLKEGAQAKYAEYYVKVFDKLSKNDDYASKELARLDGILKKGGLAPSKLDEFTVKSNILRRFVEKVKEVKDEL</sequence>
<dbReference type="InterPro" id="IPR036356">
    <property type="entry name" value="ERp29_C_sf"/>
</dbReference>